<feature type="domain" description="HTH lysR-type" evidence="5">
    <location>
        <begin position="1"/>
        <end position="58"/>
    </location>
</feature>
<dbReference type="Proteomes" id="UP000664795">
    <property type="component" value="Unassembled WGS sequence"/>
</dbReference>
<evidence type="ECO:0000256" key="1">
    <source>
        <dbReference type="ARBA" id="ARBA00009437"/>
    </source>
</evidence>
<name>A0A939GB67_9BACT</name>
<protein>
    <submittedName>
        <fullName evidence="6">LysR family transcriptional regulator</fullName>
    </submittedName>
</protein>
<dbReference type="PANTHER" id="PTHR30346:SF17">
    <property type="entry name" value="LYSR FAMILY TRANSCRIPTIONAL REGULATOR"/>
    <property type="match status" value="1"/>
</dbReference>
<dbReference type="SUPFAM" id="SSF46785">
    <property type="entry name" value="Winged helix' DNA-binding domain"/>
    <property type="match status" value="1"/>
</dbReference>
<keyword evidence="2" id="KW-0805">Transcription regulation</keyword>
<dbReference type="InterPro" id="IPR036388">
    <property type="entry name" value="WH-like_DNA-bd_sf"/>
</dbReference>
<evidence type="ECO:0000313" key="6">
    <source>
        <dbReference type="EMBL" id="MBO0933422.1"/>
    </source>
</evidence>
<dbReference type="InterPro" id="IPR036390">
    <property type="entry name" value="WH_DNA-bd_sf"/>
</dbReference>
<dbReference type="InterPro" id="IPR000847">
    <property type="entry name" value="LysR_HTH_N"/>
</dbReference>
<dbReference type="PANTHER" id="PTHR30346">
    <property type="entry name" value="TRANSCRIPTIONAL DUAL REGULATOR HCAR-RELATED"/>
    <property type="match status" value="1"/>
</dbReference>
<evidence type="ECO:0000259" key="5">
    <source>
        <dbReference type="PROSITE" id="PS50931"/>
    </source>
</evidence>
<evidence type="ECO:0000313" key="7">
    <source>
        <dbReference type="Proteomes" id="UP000664795"/>
    </source>
</evidence>
<gene>
    <name evidence="6" type="ORF">J2I48_20595</name>
</gene>
<dbReference type="PROSITE" id="PS50931">
    <property type="entry name" value="HTH_LYSR"/>
    <property type="match status" value="1"/>
</dbReference>
<keyword evidence="4" id="KW-0804">Transcription</keyword>
<reference evidence="6 7" key="1">
    <citation type="submission" date="2021-03" db="EMBL/GenBank/DDBJ databases">
        <title>Fibrella sp. HMF5036 genome sequencing and assembly.</title>
        <authorList>
            <person name="Kang H."/>
            <person name="Kim H."/>
            <person name="Bae S."/>
            <person name="Joh K."/>
        </authorList>
    </citation>
    <scope>NUCLEOTIDE SEQUENCE [LARGE SCALE GENOMIC DNA]</scope>
    <source>
        <strain evidence="6 7">HMF5036</strain>
    </source>
</reference>
<dbReference type="FunFam" id="1.10.10.10:FF:000001">
    <property type="entry name" value="LysR family transcriptional regulator"/>
    <property type="match status" value="1"/>
</dbReference>
<dbReference type="RefSeq" id="WP_207337388.1">
    <property type="nucleotide sequence ID" value="NZ_JAFMYU010000019.1"/>
</dbReference>
<dbReference type="Gene3D" id="3.40.190.10">
    <property type="entry name" value="Periplasmic binding protein-like II"/>
    <property type="match status" value="2"/>
</dbReference>
<accession>A0A939GB67</accession>
<proteinExistence type="inferred from homology"/>
<dbReference type="Pfam" id="PF03466">
    <property type="entry name" value="LysR_substrate"/>
    <property type="match status" value="1"/>
</dbReference>
<dbReference type="GO" id="GO:0032993">
    <property type="term" value="C:protein-DNA complex"/>
    <property type="evidence" value="ECO:0007669"/>
    <property type="project" value="TreeGrafter"/>
</dbReference>
<dbReference type="GO" id="GO:0003677">
    <property type="term" value="F:DNA binding"/>
    <property type="evidence" value="ECO:0007669"/>
    <property type="project" value="UniProtKB-KW"/>
</dbReference>
<dbReference type="PRINTS" id="PR00039">
    <property type="entry name" value="HTHLYSR"/>
</dbReference>
<evidence type="ECO:0000256" key="3">
    <source>
        <dbReference type="ARBA" id="ARBA00023125"/>
    </source>
</evidence>
<keyword evidence="7" id="KW-1185">Reference proteome</keyword>
<evidence type="ECO:0000256" key="4">
    <source>
        <dbReference type="ARBA" id="ARBA00023163"/>
    </source>
</evidence>
<dbReference type="Pfam" id="PF00126">
    <property type="entry name" value="HTH_1"/>
    <property type="match status" value="1"/>
</dbReference>
<keyword evidence="3" id="KW-0238">DNA-binding</keyword>
<dbReference type="GO" id="GO:0003700">
    <property type="term" value="F:DNA-binding transcription factor activity"/>
    <property type="evidence" value="ECO:0007669"/>
    <property type="project" value="InterPro"/>
</dbReference>
<dbReference type="InterPro" id="IPR005119">
    <property type="entry name" value="LysR_subst-bd"/>
</dbReference>
<dbReference type="AlphaFoldDB" id="A0A939GB67"/>
<comment type="caution">
    <text evidence="6">The sequence shown here is derived from an EMBL/GenBank/DDBJ whole genome shotgun (WGS) entry which is preliminary data.</text>
</comment>
<dbReference type="Gene3D" id="1.10.10.10">
    <property type="entry name" value="Winged helix-like DNA-binding domain superfamily/Winged helix DNA-binding domain"/>
    <property type="match status" value="1"/>
</dbReference>
<organism evidence="6 7">
    <name type="scientific">Fibrella aquatilis</name>
    <dbReference type="NCBI Taxonomy" id="2817059"/>
    <lineage>
        <taxon>Bacteria</taxon>
        <taxon>Pseudomonadati</taxon>
        <taxon>Bacteroidota</taxon>
        <taxon>Cytophagia</taxon>
        <taxon>Cytophagales</taxon>
        <taxon>Spirosomataceae</taxon>
        <taxon>Fibrella</taxon>
    </lineage>
</organism>
<dbReference type="SUPFAM" id="SSF53850">
    <property type="entry name" value="Periplasmic binding protein-like II"/>
    <property type="match status" value="1"/>
</dbReference>
<comment type="similarity">
    <text evidence="1">Belongs to the LysR transcriptional regulatory family.</text>
</comment>
<sequence>MELRLLRAFRQVATDLNYSRAAEKLFVAQPALSRQIQSLEDAMGVRLFDRDKRTVRLTAAGAYLNEQLGSWFDTLDHLTEQAQRIHNGDLGDLRIGHPGSALYSVLPDALADFSRLYPGVVTSLREVNEVELQEALLQQKIDVGFVRELPQDPRLSSRMVLEEPFSLVLPRNHWLNPSTFTSLAQCHDEPFILPALGKSITYTRQLLSLFATHGYTPKARYESNYGATILRLVEKGLGLAVLPISYQSGTSLNLRFLILPNSTQLYLIWRMNDPNPVVNNFLAVCEQVAADWPVKPPELSTERDRFSTE</sequence>
<evidence type="ECO:0000256" key="2">
    <source>
        <dbReference type="ARBA" id="ARBA00023015"/>
    </source>
</evidence>
<dbReference type="EMBL" id="JAFMYU010000019">
    <property type="protein sequence ID" value="MBO0933422.1"/>
    <property type="molecule type" value="Genomic_DNA"/>
</dbReference>